<dbReference type="Pfam" id="PF00356">
    <property type="entry name" value="LacI"/>
    <property type="match status" value="1"/>
</dbReference>
<accession>A0A329EAX8</accession>
<dbReference type="SUPFAM" id="SSF47413">
    <property type="entry name" value="lambda repressor-like DNA-binding domains"/>
    <property type="match status" value="1"/>
</dbReference>
<dbReference type="Proteomes" id="UP000248729">
    <property type="component" value="Unassembled WGS sequence"/>
</dbReference>
<dbReference type="SMART" id="SM00354">
    <property type="entry name" value="HTH_LACI"/>
    <property type="match status" value="1"/>
</dbReference>
<proteinExistence type="predicted"/>
<evidence type="ECO:0000256" key="2">
    <source>
        <dbReference type="ARBA" id="ARBA00023125"/>
    </source>
</evidence>
<dbReference type="SUPFAM" id="SSF53822">
    <property type="entry name" value="Periplasmic binding protein-like I"/>
    <property type="match status" value="1"/>
</dbReference>
<dbReference type="CDD" id="cd01392">
    <property type="entry name" value="HTH_LacI"/>
    <property type="match status" value="1"/>
</dbReference>
<dbReference type="InterPro" id="IPR028082">
    <property type="entry name" value="Peripla_BP_I"/>
</dbReference>
<dbReference type="GO" id="GO:0003700">
    <property type="term" value="F:DNA-binding transcription factor activity"/>
    <property type="evidence" value="ECO:0007669"/>
    <property type="project" value="TreeGrafter"/>
</dbReference>
<gene>
    <name evidence="5" type="ORF">DET48_10670</name>
</gene>
<keyword evidence="3" id="KW-0804">Transcription</keyword>
<evidence type="ECO:0000313" key="6">
    <source>
        <dbReference type="Proteomes" id="UP000248729"/>
    </source>
</evidence>
<keyword evidence="1" id="KW-0805">Transcription regulation</keyword>
<dbReference type="PANTHER" id="PTHR30146">
    <property type="entry name" value="LACI-RELATED TRANSCRIPTIONAL REPRESSOR"/>
    <property type="match status" value="1"/>
</dbReference>
<reference evidence="5 6" key="1">
    <citation type="submission" date="2018-06" db="EMBL/GenBank/DDBJ databases">
        <title>Freshwater and sediment microbial communities from various areas in North America, analyzing microbe dynamics in response to fracking.</title>
        <authorList>
            <person name="Lamendella R."/>
        </authorList>
    </citation>
    <scope>NUCLEOTIDE SEQUENCE [LARGE SCALE GENOMIC DNA]</scope>
    <source>
        <strain evidence="5 6">99A</strain>
    </source>
</reference>
<organism evidence="5 6">
    <name type="scientific">Vibrio diazotrophicus</name>
    <dbReference type="NCBI Taxonomy" id="685"/>
    <lineage>
        <taxon>Bacteria</taxon>
        <taxon>Pseudomonadati</taxon>
        <taxon>Pseudomonadota</taxon>
        <taxon>Gammaproteobacteria</taxon>
        <taxon>Vibrionales</taxon>
        <taxon>Vibrionaceae</taxon>
        <taxon>Vibrio</taxon>
    </lineage>
</organism>
<evidence type="ECO:0000313" key="5">
    <source>
        <dbReference type="EMBL" id="RAS66290.1"/>
    </source>
</evidence>
<dbReference type="InterPro" id="IPR000843">
    <property type="entry name" value="HTH_LacI"/>
</dbReference>
<feature type="domain" description="HTH lacI-type" evidence="4">
    <location>
        <begin position="8"/>
        <end position="63"/>
    </location>
</feature>
<keyword evidence="2" id="KW-0238">DNA-binding</keyword>
<dbReference type="Gene3D" id="3.40.50.2300">
    <property type="match status" value="2"/>
</dbReference>
<sequence length="327" mass="36574">MRTKPAVPTLDDVAKLAGVSKSAASRALSGKNRPIASDKKARILQAAEELGYVANPFAQSLRESSTGLVAIVVNHIADLSDLTLFDSLIQAIQSLGKQALFIRLRSEDDIAEIKRNPFVHRVDAALIFSDLIEPEEAPTLFFTDKVIMLNGKKADTGLSVTINEELGIEKAVACANHHHVTKAILLCGRKTSVTERQRIESYHKFMECFNIDSIHVAFCDYSYESAFNHLQNQTYSDTSNLGIFCTSDAMAMAAVDFSRSKYPELIQRKVIYGFDNTPFSQMGGYCFSTIGYSKDEFIEMILKLLNKKTFKQTRSRHLSVDTEFYER</sequence>
<dbReference type="RefSeq" id="WP_112403427.1">
    <property type="nucleotide sequence ID" value="NZ_QLTR01000006.1"/>
</dbReference>
<dbReference type="Gene3D" id="1.10.260.40">
    <property type="entry name" value="lambda repressor-like DNA-binding domains"/>
    <property type="match status" value="1"/>
</dbReference>
<evidence type="ECO:0000259" key="4">
    <source>
        <dbReference type="PROSITE" id="PS50932"/>
    </source>
</evidence>
<evidence type="ECO:0000256" key="3">
    <source>
        <dbReference type="ARBA" id="ARBA00023163"/>
    </source>
</evidence>
<dbReference type="InterPro" id="IPR010982">
    <property type="entry name" value="Lambda_DNA-bd_dom_sf"/>
</dbReference>
<comment type="caution">
    <text evidence="5">The sequence shown here is derived from an EMBL/GenBank/DDBJ whole genome shotgun (WGS) entry which is preliminary data.</text>
</comment>
<evidence type="ECO:0000256" key="1">
    <source>
        <dbReference type="ARBA" id="ARBA00023015"/>
    </source>
</evidence>
<dbReference type="PROSITE" id="PS00356">
    <property type="entry name" value="HTH_LACI_1"/>
    <property type="match status" value="1"/>
</dbReference>
<protein>
    <submittedName>
        <fullName evidence="5">LacI family transcriptional regulator</fullName>
    </submittedName>
</protein>
<dbReference type="PANTHER" id="PTHR30146:SF109">
    <property type="entry name" value="HTH-TYPE TRANSCRIPTIONAL REGULATOR GALS"/>
    <property type="match status" value="1"/>
</dbReference>
<dbReference type="AlphaFoldDB" id="A0A329EAX8"/>
<dbReference type="PROSITE" id="PS50932">
    <property type="entry name" value="HTH_LACI_2"/>
    <property type="match status" value="1"/>
</dbReference>
<dbReference type="GO" id="GO:0000976">
    <property type="term" value="F:transcription cis-regulatory region binding"/>
    <property type="evidence" value="ECO:0007669"/>
    <property type="project" value="TreeGrafter"/>
</dbReference>
<name>A0A329EAX8_VIBDI</name>
<dbReference type="EMBL" id="QLTR01000006">
    <property type="protein sequence ID" value="RAS66290.1"/>
    <property type="molecule type" value="Genomic_DNA"/>
</dbReference>